<comment type="caution">
    <text evidence="2">The sequence shown here is derived from an EMBL/GenBank/DDBJ whole genome shotgun (WGS) entry which is preliminary data.</text>
</comment>
<sequence length="393" mass="44920">MNYEPPTKGKIIVFGILFWYPLAGVTYQFLHYMLGLRQLGYDPYYIEDSGRWIYNPLINDLSPDATDNIKRVAPILEDYGFKERWAFRGHYPGGECYGMSETQILNLYKEADAFLNVTGAQEIREEHLACRRRIYVESDPVGSQIRVVQGDETLIADLEAHDTHFSFGENLGAPDCGVPTSRFEWLPTRQAIATDLWQTSDKTPGIAYNTITTWDNKGGKDITYQGETYYWRKAREFEKFIDLPHQRSVQFEIAAADVSQDVRYLLQKHGWSQVDSMELSQNLNSYRNYIQRSRGEFTVAKDQYTRLHSGWFSDRSACYLAAGRPVITQETGFSKFLPTGKGLFAFKTMEDILAAVDAIESDYEGNCRAAREIASEYFAAEKVIGSLMERAGL</sequence>
<keyword evidence="1" id="KW-0472">Membrane</keyword>
<dbReference type="Proteomes" id="UP000623440">
    <property type="component" value="Unassembled WGS sequence"/>
</dbReference>
<protein>
    <recommendedName>
        <fullName evidence="4">Glycosyltransferase family 1 protein</fullName>
    </recommendedName>
</protein>
<keyword evidence="1" id="KW-1133">Transmembrane helix</keyword>
<name>A0ABR8DRX1_9NOSO</name>
<dbReference type="RefSeq" id="WP_190941796.1">
    <property type="nucleotide sequence ID" value="NZ_JACJSI010000029.1"/>
</dbReference>
<evidence type="ECO:0000313" key="3">
    <source>
        <dbReference type="Proteomes" id="UP000623440"/>
    </source>
</evidence>
<evidence type="ECO:0008006" key="4">
    <source>
        <dbReference type="Google" id="ProtNLM"/>
    </source>
</evidence>
<keyword evidence="1" id="KW-0812">Transmembrane</keyword>
<proteinExistence type="predicted"/>
<dbReference type="EMBL" id="JACJSI010000029">
    <property type="protein sequence ID" value="MBD2531088.1"/>
    <property type="molecule type" value="Genomic_DNA"/>
</dbReference>
<evidence type="ECO:0000313" key="2">
    <source>
        <dbReference type="EMBL" id="MBD2531088.1"/>
    </source>
</evidence>
<evidence type="ECO:0000256" key="1">
    <source>
        <dbReference type="SAM" id="Phobius"/>
    </source>
</evidence>
<organism evidence="2 3">
    <name type="scientific">Nostoc flagelliforme FACHB-838</name>
    <dbReference type="NCBI Taxonomy" id="2692904"/>
    <lineage>
        <taxon>Bacteria</taxon>
        <taxon>Bacillati</taxon>
        <taxon>Cyanobacteriota</taxon>
        <taxon>Cyanophyceae</taxon>
        <taxon>Nostocales</taxon>
        <taxon>Nostocaceae</taxon>
        <taxon>Nostoc</taxon>
    </lineage>
</organism>
<feature type="transmembrane region" description="Helical" evidence="1">
    <location>
        <begin position="12"/>
        <end position="30"/>
    </location>
</feature>
<accession>A0ABR8DRX1</accession>
<keyword evidence="3" id="KW-1185">Reference proteome</keyword>
<gene>
    <name evidence="2" type="ORF">H6G97_16460</name>
</gene>
<reference evidence="2 3" key="1">
    <citation type="journal article" date="2020" name="ISME J.">
        <title>Comparative genomics reveals insights into cyanobacterial evolution and habitat adaptation.</title>
        <authorList>
            <person name="Chen M.Y."/>
            <person name="Teng W.K."/>
            <person name="Zhao L."/>
            <person name="Hu C.X."/>
            <person name="Zhou Y.K."/>
            <person name="Han B.P."/>
            <person name="Song L.R."/>
            <person name="Shu W.S."/>
        </authorList>
    </citation>
    <scope>NUCLEOTIDE SEQUENCE [LARGE SCALE GENOMIC DNA]</scope>
    <source>
        <strain evidence="2 3">FACHB-838</strain>
    </source>
</reference>